<dbReference type="InterPro" id="IPR001764">
    <property type="entry name" value="Glyco_hydro_3_N"/>
</dbReference>
<protein>
    <recommendedName>
        <fullName evidence="3">beta-glucosidase</fullName>
        <ecNumber evidence="3">3.2.1.21</ecNumber>
    </recommendedName>
</protein>
<dbReference type="GO" id="GO:0009251">
    <property type="term" value="P:glucan catabolic process"/>
    <property type="evidence" value="ECO:0007669"/>
    <property type="project" value="TreeGrafter"/>
</dbReference>
<dbReference type="Pfam" id="PF00754">
    <property type="entry name" value="F5_F8_type_C"/>
    <property type="match status" value="2"/>
</dbReference>
<dbReference type="SUPFAM" id="SSF52279">
    <property type="entry name" value="Beta-D-glucan exohydrolase, C-terminal domain"/>
    <property type="match status" value="1"/>
</dbReference>
<dbReference type="GO" id="GO:0008422">
    <property type="term" value="F:beta-glucosidase activity"/>
    <property type="evidence" value="ECO:0007669"/>
    <property type="project" value="UniProtKB-EC"/>
</dbReference>
<dbReference type="InterPro" id="IPR008979">
    <property type="entry name" value="Galactose-bd-like_sf"/>
</dbReference>
<dbReference type="InterPro" id="IPR036881">
    <property type="entry name" value="Glyco_hydro_3_C_sf"/>
</dbReference>
<feature type="domain" description="F5/8 type C" evidence="7">
    <location>
        <begin position="1317"/>
        <end position="1462"/>
    </location>
</feature>
<dbReference type="Gene3D" id="2.60.120.260">
    <property type="entry name" value="Galactose-binding domain-like"/>
    <property type="match status" value="3"/>
</dbReference>
<dbReference type="Gene3D" id="3.20.20.300">
    <property type="entry name" value="Glycoside hydrolase, family 3, N-terminal domain"/>
    <property type="match status" value="1"/>
</dbReference>
<evidence type="ECO:0000256" key="1">
    <source>
        <dbReference type="ARBA" id="ARBA00000448"/>
    </source>
</evidence>
<evidence type="ECO:0000313" key="8">
    <source>
        <dbReference type="EMBL" id="RKH02498.1"/>
    </source>
</evidence>
<dbReference type="PRINTS" id="PR00133">
    <property type="entry name" value="GLHYDRLASE3"/>
</dbReference>
<sequence>MSESLPQLSSRGVSPCLREAPRVWLLQAFAAVLMVVSLLGASEARAQTNVALNKTTYTSSAEVPFLGQYAVDGDGGTRWASAFTANEWITVDLGQTRTISRVVLTWEPAYATAYKIQVSTNNTTFTDALTVTNGDGAVDDLSLPAGTTGRYVRMQGVTRALPAYGYSLWEFAVYETGGTPPPSNTDLAKNKPATASSVEADYVGLRADLAFDGDINTRWASVQGVDPQWIRVDLGSSQVVGKVVLEWEGAYAKTYTIDGSNNDTTWTTLNTVTNGAVGRREIPVSGTYRYIRMHGTERGTVAYGYSLWSFEVYQNGGTTPPPTQTTNQTIKLNFPELAYAKINVSPAPLSVTPVPEEGNTTPSVRNPPGPFTYQLTFPPNTTVTLSKNQFSPTAPNTDIRLAVVDYNGVQQRAQSVTALAVQGADWNVEIYSTGGGNPQDPRDPTIIPDPYVAPAPLPVAGAFRLSAPANNAMITATRRPTLSWATVTGATNYKLYVNLSRNDYDWMAAGNLLDRYTQVASQTGTSFTFTEDLPDRWTYKWYVVATLSGGTTSRSDIGNFSVYLPVVETQADGVNIVNGSRDLNKNGTIEPYEDWHNPISVRVNDLLGRMTLHEKALQMFYDAKIYPEAGFQMGPLSPTDIPMFQKASAATRLGIPHIDAGDSIHGYKTSWPTQPALAATRDLDTIYEMGDIQRREQLAIGSRGTLSPLAEVNTKVLYPRIQEGNGEDADLAAGITRALVAGLQGGPEVNPSSIWVTTKHWPGQGAGGEAGITYDGTTIHYHMRPWHAAIEAGTSGIMPGYAGSWLLGPEGYGAGDNPGILNYLRNQLKYDGVICSDWLPSGSWVRSATAGSDVMGGATPSAMANFESEVPLARINDSVRRILDLKFRLGIFEDPYKQGPAGTSQWHTADSKAAVRRASQEAMTLLKNDGALPIRLPAGGKLVIAGPRADDMSCMVTWRSDFHGYEFGDPTIYAAVKARAEAAGLTVYKDNAPAGVTPDAAIVVVGESYFTHGTEWDKEKPYLPGDPIGPAHDAKWGDQFGVINSFKSRGIPTTVVLISPRPYVLTNVVPISSALMLAYRPGDMGGYAVADVLFGDVLPRGKTPWQLPRSMSQIGTDVENNQLEKWDLPYDLGATDAERTAIRQKIAAGQPVPPTYGNPLYQYGSGIQGFGLTDATPPAAFTLQTPANNLVITGTRPAFTWTASSDAQTGIQRYEVYLDGGAMPVAITKTPSAPLDGLKLANGVHTWFVKAFNWANGVTQSATFTFTLNDTTPPAAFAALSPSAGQAVPGTSTRFIWEQTTDVGAGVAEYVLIVDGTDRSPSILRSTPVAAGTNLARGKNAYASSVEFGSANDAVDGSLTTRWSSVGTATTGDTDSITVDLGAIYSLKRIVLNWEAAYGRRYVLEASLDGSTNWVALKTVDTGDGGIDDWTVAGVGRYVRMRGVQRATAYGYSLWEFEVYGVGTEQTALNGLSTGSHTWRVRAVDGANNTTLSSGPITFTK</sequence>
<dbReference type="OrthoDB" id="9781691at2"/>
<dbReference type="EC" id="3.2.1.21" evidence="3"/>
<keyword evidence="9" id="KW-1185">Reference proteome</keyword>
<evidence type="ECO:0000313" key="9">
    <source>
        <dbReference type="Proteomes" id="UP000268313"/>
    </source>
</evidence>
<evidence type="ECO:0000256" key="6">
    <source>
        <dbReference type="ARBA" id="ARBA00023295"/>
    </source>
</evidence>
<dbReference type="InterPro" id="IPR051915">
    <property type="entry name" value="Cellulose_Degrad_GH3"/>
</dbReference>
<dbReference type="PROSITE" id="PS50022">
    <property type="entry name" value="FA58C_3"/>
    <property type="match status" value="3"/>
</dbReference>
<dbReference type="PANTHER" id="PTHR30620:SF16">
    <property type="entry name" value="LYSOSOMAL BETA GLUCOSIDASE"/>
    <property type="match status" value="1"/>
</dbReference>
<feature type="domain" description="F5/8 type C" evidence="7">
    <location>
        <begin position="179"/>
        <end position="315"/>
    </location>
</feature>
<evidence type="ECO:0000259" key="7">
    <source>
        <dbReference type="PROSITE" id="PS50022"/>
    </source>
</evidence>
<dbReference type="InterPro" id="IPR002772">
    <property type="entry name" value="Glyco_hydro_3_C"/>
</dbReference>
<proteinExistence type="inferred from homology"/>
<dbReference type="PANTHER" id="PTHR30620">
    <property type="entry name" value="PERIPLASMIC BETA-GLUCOSIDASE-RELATED"/>
    <property type="match status" value="1"/>
</dbReference>
<keyword evidence="4" id="KW-0732">Signal</keyword>
<dbReference type="Proteomes" id="UP000268313">
    <property type="component" value="Unassembled WGS sequence"/>
</dbReference>
<dbReference type="InterPro" id="IPR017853">
    <property type="entry name" value="GH"/>
</dbReference>
<dbReference type="SUPFAM" id="SSF51445">
    <property type="entry name" value="(Trans)glycosidases"/>
    <property type="match status" value="1"/>
</dbReference>
<dbReference type="Pfam" id="PF01915">
    <property type="entry name" value="Glyco_hydro_3_C"/>
    <property type="match status" value="1"/>
</dbReference>
<dbReference type="Pfam" id="PF22633">
    <property type="entry name" value="F5_F8_type_C_2"/>
    <property type="match status" value="1"/>
</dbReference>
<evidence type="ECO:0000256" key="5">
    <source>
        <dbReference type="ARBA" id="ARBA00022801"/>
    </source>
</evidence>
<name>A0A3A8K2H4_9BACT</name>
<organism evidence="8 9">
    <name type="scientific">Corallococcus carmarthensis</name>
    <dbReference type="NCBI Taxonomy" id="2316728"/>
    <lineage>
        <taxon>Bacteria</taxon>
        <taxon>Pseudomonadati</taxon>
        <taxon>Myxococcota</taxon>
        <taxon>Myxococcia</taxon>
        <taxon>Myxococcales</taxon>
        <taxon>Cystobacterineae</taxon>
        <taxon>Myxococcaceae</taxon>
        <taxon>Corallococcus</taxon>
    </lineage>
</organism>
<dbReference type="InterPro" id="IPR013783">
    <property type="entry name" value="Ig-like_fold"/>
</dbReference>
<dbReference type="InterPro" id="IPR000421">
    <property type="entry name" value="FA58C"/>
</dbReference>
<keyword evidence="5 8" id="KW-0378">Hydrolase</keyword>
<accession>A0A3A8K2H4</accession>
<dbReference type="InterPro" id="IPR036962">
    <property type="entry name" value="Glyco_hydro_3_N_sf"/>
</dbReference>
<comment type="similarity">
    <text evidence="2">Belongs to the glycosyl hydrolase 3 family.</text>
</comment>
<comment type="catalytic activity">
    <reaction evidence="1">
        <text>Hydrolysis of terminal, non-reducing beta-D-glucosyl residues with release of beta-D-glucose.</text>
        <dbReference type="EC" id="3.2.1.21"/>
    </reaction>
</comment>
<dbReference type="SUPFAM" id="SSF49785">
    <property type="entry name" value="Galactose-binding domain-like"/>
    <property type="match status" value="3"/>
</dbReference>
<dbReference type="Gene3D" id="3.40.50.1700">
    <property type="entry name" value="Glycoside hydrolase family 3 C-terminal domain"/>
    <property type="match status" value="1"/>
</dbReference>
<evidence type="ECO:0000256" key="3">
    <source>
        <dbReference type="ARBA" id="ARBA00012744"/>
    </source>
</evidence>
<reference evidence="9" key="1">
    <citation type="submission" date="2018-09" db="EMBL/GenBank/DDBJ databases">
        <authorList>
            <person name="Livingstone P.G."/>
            <person name="Whitworth D.E."/>
        </authorList>
    </citation>
    <scope>NUCLEOTIDE SEQUENCE [LARGE SCALE GENOMIC DNA]</scope>
    <source>
        <strain evidence="9">CA043D</strain>
    </source>
</reference>
<dbReference type="Pfam" id="PF00933">
    <property type="entry name" value="Glyco_hydro_3"/>
    <property type="match status" value="1"/>
</dbReference>
<comment type="caution">
    <text evidence="8">The sequence shown here is derived from an EMBL/GenBank/DDBJ whole genome shotgun (WGS) entry which is preliminary data.</text>
</comment>
<gene>
    <name evidence="8" type="ORF">D7X32_16680</name>
</gene>
<dbReference type="Gene3D" id="2.60.40.10">
    <property type="entry name" value="Immunoglobulins"/>
    <property type="match status" value="2"/>
</dbReference>
<evidence type="ECO:0000256" key="2">
    <source>
        <dbReference type="ARBA" id="ARBA00005336"/>
    </source>
</evidence>
<evidence type="ECO:0000256" key="4">
    <source>
        <dbReference type="ARBA" id="ARBA00022729"/>
    </source>
</evidence>
<keyword evidence="6" id="KW-0326">Glycosidase</keyword>
<dbReference type="EMBL" id="RAWE01000053">
    <property type="protein sequence ID" value="RKH02498.1"/>
    <property type="molecule type" value="Genomic_DNA"/>
</dbReference>
<feature type="domain" description="F5/8 type C" evidence="7">
    <location>
        <begin position="34"/>
        <end position="176"/>
    </location>
</feature>